<keyword evidence="2" id="KW-1185">Reference proteome</keyword>
<evidence type="ECO:0000313" key="1">
    <source>
        <dbReference type="EMBL" id="KRV48354.1"/>
    </source>
</evidence>
<sequence>MPGATGALDVINVTLTHGVRGRPRAPAVWGLPPGHCLRLSQPSSAEQVLDTIRTAARRATDTLLVYYSGHGLIDPDFDSLLLTLPSSDVDRPYSSIAYDGVRREILNAGRTVNEGIGPVLAETHLRSGRVLRCWRPCW</sequence>
<gene>
    <name evidence="1" type="ORF">AQ490_25415</name>
</gene>
<dbReference type="RefSeq" id="WP_018382025.1">
    <property type="nucleotide sequence ID" value="NZ_LLZU01000025.1"/>
</dbReference>
<dbReference type="EMBL" id="LLZU01000025">
    <property type="protein sequence ID" value="KRV48354.1"/>
    <property type="molecule type" value="Genomic_DNA"/>
</dbReference>
<evidence type="ECO:0000313" key="2">
    <source>
        <dbReference type="Proteomes" id="UP000050867"/>
    </source>
</evidence>
<name>A0A0T6LR48_WENVI</name>
<comment type="caution">
    <text evidence="1">The sequence shown here is derived from an EMBL/GenBank/DDBJ whole genome shotgun (WGS) entry which is preliminary data.</text>
</comment>
<dbReference type="AlphaFoldDB" id="A0A0T6LR48"/>
<reference evidence="1 2" key="1">
    <citation type="submission" date="2015-10" db="EMBL/GenBank/DDBJ databases">
        <title>Draft genome sequence of pyrrolomycin-producing Streptomyces vitaminophilus.</title>
        <authorList>
            <person name="Graham D.E."/>
            <person name="Mahan K.M."/>
            <person name="Klingeman D.M."/>
            <person name="Hettich R.L."/>
            <person name="Parry R.J."/>
        </authorList>
    </citation>
    <scope>NUCLEOTIDE SEQUENCE [LARGE SCALE GENOMIC DNA]</scope>
    <source>
        <strain evidence="1 2">ATCC 31673</strain>
    </source>
</reference>
<organism evidence="1 2">
    <name type="scientific">Wenjunlia vitaminophila</name>
    <name type="common">Streptomyces vitaminophilus</name>
    <dbReference type="NCBI Taxonomy" id="76728"/>
    <lineage>
        <taxon>Bacteria</taxon>
        <taxon>Bacillati</taxon>
        <taxon>Actinomycetota</taxon>
        <taxon>Actinomycetes</taxon>
        <taxon>Kitasatosporales</taxon>
        <taxon>Streptomycetaceae</taxon>
        <taxon>Wenjunlia</taxon>
    </lineage>
</organism>
<evidence type="ECO:0008006" key="3">
    <source>
        <dbReference type="Google" id="ProtNLM"/>
    </source>
</evidence>
<protein>
    <recommendedName>
        <fullName evidence="3">Caspase domain-containing protein</fullName>
    </recommendedName>
</protein>
<accession>A0A0T6LR48</accession>
<dbReference type="STRING" id="76728.AQ490_25415"/>
<dbReference type="OrthoDB" id="3542505at2"/>
<dbReference type="eggNOG" id="COG4249">
    <property type="taxonomic scope" value="Bacteria"/>
</dbReference>
<proteinExistence type="predicted"/>
<dbReference type="Proteomes" id="UP000050867">
    <property type="component" value="Unassembled WGS sequence"/>
</dbReference>